<dbReference type="VEuPathDB" id="TriTrypDB:LPMP_291050"/>
<dbReference type="AlphaFoldDB" id="A0A088RVW4"/>
<dbReference type="Proteomes" id="UP000063063">
    <property type="component" value="Chromosome 29"/>
</dbReference>
<evidence type="ECO:0000313" key="4">
    <source>
        <dbReference type="Proteomes" id="UP000063063"/>
    </source>
</evidence>
<proteinExistence type="predicted"/>
<dbReference type="EMBL" id="CP009398">
    <property type="protein sequence ID" value="AIO00056.1"/>
    <property type="molecule type" value="Genomic_DNA"/>
</dbReference>
<accession>A0A088RVW4</accession>
<evidence type="ECO:0000256" key="1">
    <source>
        <dbReference type="SAM" id="Coils"/>
    </source>
</evidence>
<feature type="coiled-coil region" evidence="1">
    <location>
        <begin position="44"/>
        <end position="95"/>
    </location>
</feature>
<dbReference type="eggNOG" id="ENOG502S0U5">
    <property type="taxonomic scope" value="Eukaryota"/>
</dbReference>
<dbReference type="RefSeq" id="XP_010700713.1">
    <property type="nucleotide sequence ID" value="XM_010702411.1"/>
</dbReference>
<reference evidence="3 4" key="1">
    <citation type="journal article" date="2015" name="Sci. Rep.">
        <title>The genome of Leishmania panamensis: insights into genomics of the L. (Viannia) subgenus.</title>
        <authorList>
            <person name="Llanes A."/>
            <person name="Restrepo C.M."/>
            <person name="Vecchio G.D."/>
            <person name="Anguizola F.J."/>
            <person name="Lleonart R."/>
        </authorList>
    </citation>
    <scope>NUCLEOTIDE SEQUENCE [LARGE SCALE GENOMIC DNA]</scope>
    <source>
        <strain evidence="3 4">MHOM/PA/94/PSC-1</strain>
    </source>
</reference>
<feature type="region of interest" description="Disordered" evidence="2">
    <location>
        <begin position="386"/>
        <end position="458"/>
    </location>
</feature>
<keyword evidence="1" id="KW-0175">Coiled coil</keyword>
<gene>
    <name evidence="3" type="ORF">LPMP_291050</name>
</gene>
<feature type="compositionally biased region" description="Low complexity" evidence="2">
    <location>
        <begin position="446"/>
        <end position="455"/>
    </location>
</feature>
<sequence length="628" mass="67559">MPSIDVDATSVPDIIEAQLTLSYSRLTDVIRVIVEQGNSHEDDIDEIRDRLGKLVQENSALRAEIEALKQAKGPSEEMTAAVEDLKSTVAQLSEKVAANTQAITANTEHIEASDAAHKAYAADAEKRSSEQQGAMKATFDRHAESIGQRVSTTEMSLRALRAFADLWGAGPEQVLEMGRRTDKQEMEHSLEDRTRYVLSLPSFTKMQEEMGVLRALLQRQAADALAAKTSEVVRTSRTSSYTAAVAAPVEAVDSSGEIVSLTHAMRLLEQDMEAVQQQRLPPLESAMRELQGRINPEKRISGTEKDVDHLCGQLAHLEDRLNTLLGQTGEVREDGMAGAHPGLVDLARRLSLLEGAVEGLPRGKHATPTTDISAAGGETVCADGAAAAAPVRPSSRNWGSIPATGRPPSGRVGGSGVLPPLAKEPPSSSSTVAEGESVSPPPRRASSLLHSSNSNELGQPTVEVLRRQEASQPSVIANGRRISVAVEPDDGLRRRVAQLEENSAILEVNKADRKELRAVEEALRNALSSQQLYQQHQQQLPHQQHTLASNSTYNVPPLVPQRPVSANDRCAVSDYAVNQQRGGGVSRSTSATAGLGRPMFVGSSSSVYLRDGAQLTNATVSPMQLYRQ</sequence>
<dbReference type="VEuPathDB" id="TriTrypDB:LPAL13_290014600"/>
<organism evidence="3 4">
    <name type="scientific">Leishmania panamensis</name>
    <dbReference type="NCBI Taxonomy" id="5679"/>
    <lineage>
        <taxon>Eukaryota</taxon>
        <taxon>Discoba</taxon>
        <taxon>Euglenozoa</taxon>
        <taxon>Kinetoplastea</taxon>
        <taxon>Metakinetoplastina</taxon>
        <taxon>Trypanosomatida</taxon>
        <taxon>Trypanosomatidae</taxon>
        <taxon>Leishmaniinae</taxon>
        <taxon>Leishmania</taxon>
        <taxon>Leishmania guyanensis species complex</taxon>
    </lineage>
</organism>
<keyword evidence="4" id="KW-1185">Reference proteome</keyword>
<dbReference type="OrthoDB" id="273035at2759"/>
<protein>
    <submittedName>
        <fullName evidence="3">Uncharacterized protein</fullName>
    </submittedName>
</protein>
<name>A0A088RVW4_LEIPA</name>
<dbReference type="GeneID" id="22576869"/>
<evidence type="ECO:0000256" key="2">
    <source>
        <dbReference type="SAM" id="MobiDB-lite"/>
    </source>
</evidence>
<evidence type="ECO:0000313" key="3">
    <source>
        <dbReference type="EMBL" id="AIO00056.1"/>
    </source>
</evidence>
<dbReference type="KEGG" id="lpan:LPMP_291050"/>